<accession>A0A8B9CPU9</accession>
<sequence length="323" mass="35765">CRARPQPGACPCQHASVHRRARLRPRGTRVCSHMRVCAAISMCVCKIHVLQVCASVQAGTCCKCVQVCTCMCYKYVQVCEHAHACVEGVCKCANMHVLQVSASMHMHVLQVCPSMQAYTRVCNCASVDMHMVQVCASMQECTCMCCKHAHVASSAITHLHRHLCECVCDLCLQAYVCICMQMWTQVQVCARSCSTCMCTCTQLHTCACTGRTRNYRFLPPVAPRNPFVRRPSFGNYFFNLVFETFLHKHSHYFFFHPPLLTHGCPASAAGVFGERSRNLGAGQEASAAPQRRLGLFLNPLAPSDSHAACSRVLPGKFYMTNPG</sequence>
<evidence type="ECO:0000313" key="1">
    <source>
        <dbReference type="Ensembl" id="ENSABRP00000023520.1"/>
    </source>
</evidence>
<evidence type="ECO:0000313" key="2">
    <source>
        <dbReference type="Proteomes" id="UP000694426"/>
    </source>
</evidence>
<dbReference type="AlphaFoldDB" id="A0A8B9CPU9"/>
<name>A0A8B9CPU9_9AVES</name>
<dbReference type="Proteomes" id="UP000694426">
    <property type="component" value="Unplaced"/>
</dbReference>
<dbReference type="Ensembl" id="ENSABRT00000032984.1">
    <property type="protein sequence ID" value="ENSABRP00000023520.1"/>
    <property type="gene ID" value="ENSABRG00000019806.1"/>
</dbReference>
<reference evidence="1" key="1">
    <citation type="submission" date="2025-08" db="UniProtKB">
        <authorList>
            <consortium name="Ensembl"/>
        </authorList>
    </citation>
    <scope>IDENTIFICATION</scope>
</reference>
<organism evidence="1 2">
    <name type="scientific">Anser brachyrhynchus</name>
    <name type="common">Pink-footed goose</name>
    <dbReference type="NCBI Taxonomy" id="132585"/>
    <lineage>
        <taxon>Eukaryota</taxon>
        <taxon>Metazoa</taxon>
        <taxon>Chordata</taxon>
        <taxon>Craniata</taxon>
        <taxon>Vertebrata</taxon>
        <taxon>Euteleostomi</taxon>
        <taxon>Archelosauria</taxon>
        <taxon>Archosauria</taxon>
        <taxon>Dinosauria</taxon>
        <taxon>Saurischia</taxon>
        <taxon>Theropoda</taxon>
        <taxon>Coelurosauria</taxon>
        <taxon>Aves</taxon>
        <taxon>Neognathae</taxon>
        <taxon>Galloanserae</taxon>
        <taxon>Anseriformes</taxon>
        <taxon>Anatidae</taxon>
        <taxon>Anserinae</taxon>
        <taxon>Anser</taxon>
    </lineage>
</organism>
<reference evidence="1" key="2">
    <citation type="submission" date="2025-09" db="UniProtKB">
        <authorList>
            <consortium name="Ensembl"/>
        </authorList>
    </citation>
    <scope>IDENTIFICATION</scope>
</reference>
<protein>
    <submittedName>
        <fullName evidence="1">Uncharacterized protein</fullName>
    </submittedName>
</protein>
<proteinExistence type="predicted"/>
<keyword evidence="2" id="KW-1185">Reference proteome</keyword>